<evidence type="ECO:0000256" key="9">
    <source>
        <dbReference type="RuleBase" id="RU361156"/>
    </source>
</evidence>
<dbReference type="OrthoDB" id="443318at2759"/>
<dbReference type="Gene3D" id="3.40.50.1820">
    <property type="entry name" value="alpha/beta hydrolase"/>
    <property type="match status" value="1"/>
</dbReference>
<dbReference type="Gene3D" id="6.10.250.940">
    <property type="match status" value="1"/>
</dbReference>
<name>A0A8B8L1P0_ABRPR</name>
<evidence type="ECO:0000256" key="6">
    <source>
        <dbReference type="ARBA" id="ARBA00022729"/>
    </source>
</evidence>
<evidence type="ECO:0000256" key="7">
    <source>
        <dbReference type="ARBA" id="ARBA00023157"/>
    </source>
</evidence>
<dbReference type="Pfam" id="PF00450">
    <property type="entry name" value="Peptidase_S10"/>
    <property type="match status" value="1"/>
</dbReference>
<comment type="subcellular location">
    <subcellularLocation>
        <location evidence="1">Secreted</location>
    </subcellularLocation>
</comment>
<reference evidence="10" key="1">
    <citation type="journal article" date="2019" name="Toxins">
        <title>Detection of Abrin-Like and Prepropulchellin-Like Toxin Genes and Transcripts Using Whole Genome Sequencing and Full-Length Transcript Sequencing of Abrus precatorius.</title>
        <authorList>
            <person name="Hovde B.T."/>
            <person name="Daligault H.E."/>
            <person name="Hanschen E.R."/>
            <person name="Kunde Y.A."/>
            <person name="Johnson M.B."/>
            <person name="Starkenburg S.R."/>
            <person name="Johnson S.L."/>
        </authorList>
    </citation>
    <scope>NUCLEOTIDE SEQUENCE [LARGE SCALE GENOMIC DNA]</scope>
</reference>
<dbReference type="PRINTS" id="PR00724">
    <property type="entry name" value="CRBOXYPTASEC"/>
</dbReference>
<dbReference type="PANTHER" id="PTHR11802:SF399">
    <property type="entry name" value="CARBOXYPEPTIDASE"/>
    <property type="match status" value="1"/>
</dbReference>
<evidence type="ECO:0000256" key="2">
    <source>
        <dbReference type="ARBA" id="ARBA00009431"/>
    </source>
</evidence>
<dbReference type="InterPro" id="IPR018202">
    <property type="entry name" value="Ser_caboxypep_ser_AS"/>
</dbReference>
<evidence type="ECO:0000256" key="8">
    <source>
        <dbReference type="ARBA" id="ARBA00023180"/>
    </source>
</evidence>
<comment type="similarity">
    <text evidence="2 9">Belongs to the peptidase S10 family.</text>
</comment>
<dbReference type="KEGG" id="aprc:113861468"/>
<gene>
    <name evidence="11" type="primary">LOC113861468</name>
</gene>
<evidence type="ECO:0000256" key="1">
    <source>
        <dbReference type="ARBA" id="ARBA00004613"/>
    </source>
</evidence>
<dbReference type="PROSITE" id="PS00131">
    <property type="entry name" value="CARBOXYPEPT_SER_SER"/>
    <property type="match status" value="1"/>
</dbReference>
<dbReference type="AlphaFoldDB" id="A0A8B8L1P0"/>
<proteinExistence type="inferred from homology"/>
<dbReference type="EC" id="3.4.16.-" evidence="9"/>
<evidence type="ECO:0000313" key="10">
    <source>
        <dbReference type="Proteomes" id="UP000694853"/>
    </source>
</evidence>
<sequence length="480" mass="54196">MFPQPWMLVAIISATLLPMSSKVMSFPQADKVKTLPDQSPVSFQQFAGYVAVDDKNQRALFYYFVEAETNPSSKPLVLWLNGGPGCTSVGIGAFTEHGPFVTNQGKTIVKNQYSWNKEANILYLESPAGVGFSYSDNLSFYQTLNDEVTAQDNLVFLQRWFAKFPEYKNRDFYIIGESYGGHYVPQLAALIIKSKVNFNLKGIAIGNPLLDFDTDMNAVDEYYWSHGIITDYAYKIRISLCNSSRIFREILSGQISKDCLVAARKVSEEYSFTTSIDPYYVTGDKCLSYNVSQAGFLREMLNSGMFQFRKSLNVQQIEEPDQQIDECYLKYSDMYLNRKDVQEALHARLVGTTNYRLCSKIVQTNYDLLSREISTINVVGFLVKSGLRVIVYSGDQDSVIPFMGTRRLVDKLAKNLGLKTSVPYSAWFVDKQVGGWTQVYGNHLTYATVRAASHATPTTQPKRSFILFNAFLQGKPLPKA</sequence>
<evidence type="ECO:0000313" key="11">
    <source>
        <dbReference type="RefSeq" id="XP_027350097.1"/>
    </source>
</evidence>
<accession>A0A8B8L1P0</accession>
<keyword evidence="6 9" id="KW-0732">Signal</keyword>
<keyword evidence="3" id="KW-0964">Secreted</keyword>
<feature type="signal peptide" evidence="9">
    <location>
        <begin position="1"/>
        <end position="25"/>
    </location>
</feature>
<dbReference type="SUPFAM" id="SSF53474">
    <property type="entry name" value="alpha/beta-Hydrolases"/>
    <property type="match status" value="1"/>
</dbReference>
<dbReference type="GO" id="GO:0005576">
    <property type="term" value="C:extracellular region"/>
    <property type="evidence" value="ECO:0007669"/>
    <property type="project" value="UniProtKB-SubCell"/>
</dbReference>
<organism evidence="10 11">
    <name type="scientific">Abrus precatorius</name>
    <name type="common">Indian licorice</name>
    <name type="synonym">Glycine abrus</name>
    <dbReference type="NCBI Taxonomy" id="3816"/>
    <lineage>
        <taxon>Eukaryota</taxon>
        <taxon>Viridiplantae</taxon>
        <taxon>Streptophyta</taxon>
        <taxon>Embryophyta</taxon>
        <taxon>Tracheophyta</taxon>
        <taxon>Spermatophyta</taxon>
        <taxon>Magnoliopsida</taxon>
        <taxon>eudicotyledons</taxon>
        <taxon>Gunneridae</taxon>
        <taxon>Pentapetalae</taxon>
        <taxon>rosids</taxon>
        <taxon>fabids</taxon>
        <taxon>Fabales</taxon>
        <taxon>Fabaceae</taxon>
        <taxon>Papilionoideae</taxon>
        <taxon>50 kb inversion clade</taxon>
        <taxon>NPAAA clade</taxon>
        <taxon>indigoferoid/millettioid clade</taxon>
        <taxon>Abreae</taxon>
        <taxon>Abrus</taxon>
    </lineage>
</organism>
<dbReference type="InterPro" id="IPR001563">
    <property type="entry name" value="Peptidase_S10"/>
</dbReference>
<dbReference type="FunFam" id="3.40.50.11320:FF:000002">
    <property type="entry name" value="Carboxypeptidase"/>
    <property type="match status" value="1"/>
</dbReference>
<keyword evidence="10" id="KW-1185">Reference proteome</keyword>
<dbReference type="Gene3D" id="3.40.50.11320">
    <property type="match status" value="1"/>
</dbReference>
<dbReference type="Proteomes" id="UP000694853">
    <property type="component" value="Unplaced"/>
</dbReference>
<keyword evidence="9" id="KW-0378">Hydrolase</keyword>
<keyword evidence="8" id="KW-0325">Glycoprotein</keyword>
<dbReference type="PANTHER" id="PTHR11802">
    <property type="entry name" value="SERINE PROTEASE FAMILY S10 SERINE CARBOXYPEPTIDASE"/>
    <property type="match status" value="1"/>
</dbReference>
<feature type="chain" id="PRO_5034262267" description="Carboxypeptidase" evidence="9">
    <location>
        <begin position="26"/>
        <end position="480"/>
    </location>
</feature>
<dbReference type="GO" id="GO:0006508">
    <property type="term" value="P:proteolysis"/>
    <property type="evidence" value="ECO:0007669"/>
    <property type="project" value="UniProtKB-KW"/>
</dbReference>
<dbReference type="InterPro" id="IPR029058">
    <property type="entry name" value="AB_hydrolase_fold"/>
</dbReference>
<evidence type="ECO:0000256" key="4">
    <source>
        <dbReference type="ARBA" id="ARBA00022645"/>
    </source>
</evidence>
<dbReference type="FunFam" id="3.40.50.1820:FF:000453">
    <property type="entry name" value="Carboxypeptidase"/>
    <property type="match status" value="1"/>
</dbReference>
<keyword evidence="7" id="KW-1015">Disulfide bond</keyword>
<dbReference type="RefSeq" id="XP_027350097.1">
    <property type="nucleotide sequence ID" value="XM_027494296.1"/>
</dbReference>
<dbReference type="GeneID" id="113861468"/>
<dbReference type="GO" id="GO:0005773">
    <property type="term" value="C:vacuole"/>
    <property type="evidence" value="ECO:0007669"/>
    <property type="project" value="TreeGrafter"/>
</dbReference>
<keyword evidence="4 9" id="KW-0121">Carboxypeptidase</keyword>
<dbReference type="GO" id="GO:0004185">
    <property type="term" value="F:serine-type carboxypeptidase activity"/>
    <property type="evidence" value="ECO:0007669"/>
    <property type="project" value="UniProtKB-UniRule"/>
</dbReference>
<protein>
    <recommendedName>
        <fullName evidence="9">Carboxypeptidase</fullName>
        <ecNumber evidence="9">3.4.16.-</ecNumber>
    </recommendedName>
</protein>
<evidence type="ECO:0000256" key="3">
    <source>
        <dbReference type="ARBA" id="ARBA00022525"/>
    </source>
</evidence>
<evidence type="ECO:0000256" key="5">
    <source>
        <dbReference type="ARBA" id="ARBA00022670"/>
    </source>
</evidence>
<keyword evidence="5 9" id="KW-0645">Protease</keyword>
<reference evidence="11" key="2">
    <citation type="submission" date="2025-08" db="UniProtKB">
        <authorList>
            <consortium name="RefSeq"/>
        </authorList>
    </citation>
    <scope>IDENTIFICATION</scope>
    <source>
        <tissue evidence="11">Young leaves</tissue>
    </source>
</reference>